<keyword evidence="3" id="KW-1185">Reference proteome</keyword>
<dbReference type="Gene3D" id="3.10.450.50">
    <property type="match status" value="1"/>
</dbReference>
<feature type="domain" description="DUF4440" evidence="1">
    <location>
        <begin position="10"/>
        <end position="112"/>
    </location>
</feature>
<gene>
    <name evidence="2" type="ORF">M0L44_02645</name>
</gene>
<dbReference type="EMBL" id="JAMXMC010000002">
    <property type="protein sequence ID" value="MCO5975621.1"/>
    <property type="molecule type" value="Genomic_DNA"/>
</dbReference>
<dbReference type="SUPFAM" id="SSF54427">
    <property type="entry name" value="NTF2-like"/>
    <property type="match status" value="1"/>
</dbReference>
<evidence type="ECO:0000259" key="1">
    <source>
        <dbReference type="Pfam" id="PF14534"/>
    </source>
</evidence>
<evidence type="ECO:0000313" key="2">
    <source>
        <dbReference type="EMBL" id="MCO5975621.1"/>
    </source>
</evidence>
<accession>A0ABT1BHF9</accession>
<dbReference type="Pfam" id="PF14534">
    <property type="entry name" value="DUF4440"/>
    <property type="match status" value="1"/>
</dbReference>
<organism evidence="2 3">
    <name type="scientific">Ideonella oryzae</name>
    <dbReference type="NCBI Taxonomy" id="2937441"/>
    <lineage>
        <taxon>Bacteria</taxon>
        <taxon>Pseudomonadati</taxon>
        <taxon>Pseudomonadota</taxon>
        <taxon>Betaproteobacteria</taxon>
        <taxon>Burkholderiales</taxon>
        <taxon>Sphaerotilaceae</taxon>
        <taxon>Ideonella</taxon>
    </lineage>
</organism>
<name>A0ABT1BHF9_9BURK</name>
<reference evidence="2 3" key="1">
    <citation type="submission" date="2022-06" db="EMBL/GenBank/DDBJ databases">
        <title>Ideonella sp. NS12-5 Genome sequencing and assembly.</title>
        <authorList>
            <person name="Jung Y."/>
        </authorList>
    </citation>
    <scope>NUCLEOTIDE SEQUENCE [LARGE SCALE GENOMIC DNA]</scope>
    <source>
        <strain evidence="2 3">NS12-5</strain>
    </source>
</reference>
<evidence type="ECO:0000313" key="3">
    <source>
        <dbReference type="Proteomes" id="UP001204851"/>
    </source>
</evidence>
<dbReference type="InterPro" id="IPR032710">
    <property type="entry name" value="NTF2-like_dom_sf"/>
</dbReference>
<protein>
    <submittedName>
        <fullName evidence="2">Nuclear transport factor 2 family protein</fullName>
    </submittedName>
</protein>
<comment type="caution">
    <text evidence="2">The sequence shown here is derived from an EMBL/GenBank/DDBJ whole genome shotgun (WGS) entry which is preliminary data.</text>
</comment>
<proteinExistence type="predicted"/>
<dbReference type="InterPro" id="IPR027843">
    <property type="entry name" value="DUF4440"/>
</dbReference>
<sequence>MQDLLLLLQGLEVELHHPGTRCSPSRLDALLHPQFHEIGRSGRAYDRETVLGFLASLSEHPPVVSEGFEVALLAPQVALLTYRSAHRQTDGTLHLHTHRSSVWVQDGDGWRLRYHQGTPAADAW</sequence>
<dbReference type="Proteomes" id="UP001204851">
    <property type="component" value="Unassembled WGS sequence"/>
</dbReference>
<dbReference type="RefSeq" id="WP_252768070.1">
    <property type="nucleotide sequence ID" value="NZ_JAMXMC010000002.1"/>
</dbReference>